<dbReference type="Pfam" id="PF02585">
    <property type="entry name" value="PIG-L"/>
    <property type="match status" value="1"/>
</dbReference>
<dbReference type="EMBL" id="BTPE01000010">
    <property type="protein sequence ID" value="GMQ34496.1"/>
    <property type="molecule type" value="Genomic_DNA"/>
</dbReference>
<evidence type="ECO:0008006" key="3">
    <source>
        <dbReference type="Google" id="ProtNLM"/>
    </source>
</evidence>
<dbReference type="InterPro" id="IPR003737">
    <property type="entry name" value="GlcNAc_PI_deacetylase-related"/>
</dbReference>
<sequence length="212" mass="24847">MNFRKVLVLSPHTDDAELGAGGLIYKLLKDGAQIYWVVFSTAEESLPTNMPKNTLEMEFRNVLKDYNLSESSFKIFNYPVRKLIDYRQEILEFLVKLKVDFSPDLVIGPSLNDYHQDHQIIANEMVRAYKTFSSILCYELPWNHLEFKSTFFVNLTSEEINFKLQVLNNYKSQILLKRRYFQDDFILALARAKGSQISVDFAETFDVVRLKY</sequence>
<dbReference type="RefSeq" id="WP_338229322.1">
    <property type="nucleotide sequence ID" value="NZ_BTPE01000010.1"/>
</dbReference>
<reference evidence="1 2" key="1">
    <citation type="submission" date="2023-08" db="EMBL/GenBank/DDBJ databases">
        <title>Draft genome sequence of Algoriphagus taiwanensis.</title>
        <authorList>
            <person name="Takatani N."/>
            <person name="Hosokawa M."/>
            <person name="Sawabe T."/>
        </authorList>
    </citation>
    <scope>NUCLEOTIDE SEQUENCE [LARGE SCALE GENOMIC DNA]</scope>
    <source>
        <strain evidence="1 2">JCM 19755</strain>
    </source>
</reference>
<keyword evidence="2" id="KW-1185">Reference proteome</keyword>
<evidence type="ECO:0000313" key="2">
    <source>
        <dbReference type="Proteomes" id="UP001307705"/>
    </source>
</evidence>
<dbReference type="Proteomes" id="UP001307705">
    <property type="component" value="Unassembled WGS sequence"/>
</dbReference>
<proteinExistence type="predicted"/>
<organism evidence="1 2">
    <name type="scientific">Algoriphagus taiwanensis</name>
    <dbReference type="NCBI Taxonomy" id="1445656"/>
    <lineage>
        <taxon>Bacteria</taxon>
        <taxon>Pseudomonadati</taxon>
        <taxon>Bacteroidota</taxon>
        <taxon>Cytophagia</taxon>
        <taxon>Cytophagales</taxon>
        <taxon>Cyclobacteriaceae</taxon>
        <taxon>Algoriphagus</taxon>
    </lineage>
</organism>
<dbReference type="SUPFAM" id="SSF102588">
    <property type="entry name" value="LmbE-like"/>
    <property type="match status" value="1"/>
</dbReference>
<accession>A0ABQ6Q2W7</accession>
<dbReference type="Gene3D" id="3.40.50.10320">
    <property type="entry name" value="LmbE-like"/>
    <property type="match status" value="1"/>
</dbReference>
<evidence type="ECO:0000313" key="1">
    <source>
        <dbReference type="EMBL" id="GMQ34496.1"/>
    </source>
</evidence>
<comment type="caution">
    <text evidence="1">The sequence shown here is derived from an EMBL/GenBank/DDBJ whole genome shotgun (WGS) entry which is preliminary data.</text>
</comment>
<protein>
    <recommendedName>
        <fullName evidence="3">PIG-L family deacetylase</fullName>
    </recommendedName>
</protein>
<dbReference type="InterPro" id="IPR024078">
    <property type="entry name" value="LmbE-like_dom_sf"/>
</dbReference>
<name>A0ABQ6Q2W7_9BACT</name>
<gene>
    <name evidence="1" type="ORF">Ataiwa_27690</name>
</gene>